<sequence>MTPSSAHSSSINTTLSGFSRTPGSSRTRDQLLYHPRNQPQVEEGPTVVVATTAVCPDSDGTRRVGVVAGGEECGAPEMPVTAVHHHRYFNDNLGPGSGQASCCTTLYLHYMPGVLTGETEEIGV</sequence>
<dbReference type="EMBL" id="JAWQEG010002853">
    <property type="protein sequence ID" value="KAK3869330.1"/>
    <property type="molecule type" value="Genomic_DNA"/>
</dbReference>
<proteinExistence type="predicted"/>
<reference evidence="2" key="1">
    <citation type="submission" date="2023-10" db="EMBL/GenBank/DDBJ databases">
        <title>Genome assemblies of two species of porcelain crab, Petrolisthes cinctipes and Petrolisthes manimaculis (Anomura: Porcellanidae).</title>
        <authorList>
            <person name="Angst P."/>
        </authorList>
    </citation>
    <scope>NUCLEOTIDE SEQUENCE</scope>
    <source>
        <strain evidence="2">PB745_01</strain>
        <tissue evidence="2">Gill</tissue>
    </source>
</reference>
<dbReference type="AlphaFoldDB" id="A0AAE1F9H6"/>
<keyword evidence="3" id="KW-1185">Reference proteome</keyword>
<evidence type="ECO:0000313" key="2">
    <source>
        <dbReference type="EMBL" id="KAK3869330.1"/>
    </source>
</evidence>
<evidence type="ECO:0000313" key="3">
    <source>
        <dbReference type="Proteomes" id="UP001286313"/>
    </source>
</evidence>
<evidence type="ECO:0000256" key="1">
    <source>
        <dbReference type="SAM" id="MobiDB-lite"/>
    </source>
</evidence>
<feature type="region of interest" description="Disordered" evidence="1">
    <location>
        <begin position="1"/>
        <end position="30"/>
    </location>
</feature>
<accession>A0AAE1F9H6</accession>
<protein>
    <submittedName>
        <fullName evidence="2">Uncharacterized protein</fullName>
    </submittedName>
</protein>
<organism evidence="2 3">
    <name type="scientific">Petrolisthes cinctipes</name>
    <name type="common">Flat porcelain crab</name>
    <dbReference type="NCBI Taxonomy" id="88211"/>
    <lineage>
        <taxon>Eukaryota</taxon>
        <taxon>Metazoa</taxon>
        <taxon>Ecdysozoa</taxon>
        <taxon>Arthropoda</taxon>
        <taxon>Crustacea</taxon>
        <taxon>Multicrustacea</taxon>
        <taxon>Malacostraca</taxon>
        <taxon>Eumalacostraca</taxon>
        <taxon>Eucarida</taxon>
        <taxon>Decapoda</taxon>
        <taxon>Pleocyemata</taxon>
        <taxon>Anomura</taxon>
        <taxon>Galatheoidea</taxon>
        <taxon>Porcellanidae</taxon>
        <taxon>Petrolisthes</taxon>
    </lineage>
</organism>
<feature type="compositionally biased region" description="Polar residues" evidence="1">
    <location>
        <begin position="1"/>
        <end position="25"/>
    </location>
</feature>
<gene>
    <name evidence="2" type="ORF">Pcinc_025377</name>
</gene>
<comment type="caution">
    <text evidence="2">The sequence shown here is derived from an EMBL/GenBank/DDBJ whole genome shotgun (WGS) entry which is preliminary data.</text>
</comment>
<dbReference type="Proteomes" id="UP001286313">
    <property type="component" value="Unassembled WGS sequence"/>
</dbReference>
<name>A0AAE1F9H6_PETCI</name>